<protein>
    <submittedName>
        <fullName evidence="1">Uncharacterized protein</fullName>
    </submittedName>
</protein>
<dbReference type="STRING" id="452084.AR438_05800"/>
<evidence type="ECO:0000313" key="1">
    <source>
        <dbReference type="EMBL" id="KQK26288.1"/>
    </source>
</evidence>
<dbReference type="EMBL" id="LLYZ01000004">
    <property type="protein sequence ID" value="KQK26288.1"/>
    <property type="molecule type" value="Genomic_DNA"/>
</dbReference>
<gene>
    <name evidence="1" type="ORF">AR438_05800</name>
</gene>
<dbReference type="AlphaFoldDB" id="A0A0Q3HTZ8"/>
<dbReference type="OrthoDB" id="7432683at2"/>
<name>A0A0Q3HTZ8_9FLAO</name>
<comment type="caution">
    <text evidence="1">The sequence shown here is derived from an EMBL/GenBank/DDBJ whole genome shotgun (WGS) entry which is preliminary data.</text>
</comment>
<dbReference type="RefSeq" id="WP_056013042.1">
    <property type="nucleotide sequence ID" value="NZ_LLYZ01000004.1"/>
</dbReference>
<sequence>MTPYLRIEKPCEESLENMHLVSGGKFCDLCSKKVIDFSDLNDFEIAKILEKAGDQKVCGIFYKKQINRPLHIEKEISYSSRKTTFTSVAAGLVLSASMINSYPAQTIKPAIEKSATLESSKRNSEKEEDKKDNDHFKISGKIVSSNKGTPLSVKVNFITVQKVYSSATDKDGFYSLEIPKEILKYESLLEFVPTDYTFDRKLIIYKIEDLGKKQLVKLDYNRMDMVYGMIDTDFPNASEKSLVIVNGKRLDYKSFNSSYRLYSTRYDVHYIPREYVKFFTSKETVEEIYIVFIKPK</sequence>
<proteinExistence type="predicted"/>
<keyword evidence="2" id="KW-1185">Reference proteome</keyword>
<accession>A0A0Q3HTZ8</accession>
<organism evidence="1 2">
    <name type="scientific">Chryseobacterium aquaticum</name>
    <dbReference type="NCBI Taxonomy" id="452084"/>
    <lineage>
        <taxon>Bacteria</taxon>
        <taxon>Pseudomonadati</taxon>
        <taxon>Bacteroidota</taxon>
        <taxon>Flavobacteriia</taxon>
        <taxon>Flavobacteriales</taxon>
        <taxon>Weeksellaceae</taxon>
        <taxon>Chryseobacterium group</taxon>
        <taxon>Chryseobacterium</taxon>
    </lineage>
</organism>
<evidence type="ECO:0000313" key="2">
    <source>
        <dbReference type="Proteomes" id="UP000051682"/>
    </source>
</evidence>
<reference evidence="1 2" key="1">
    <citation type="submission" date="2015-10" db="EMBL/GenBank/DDBJ databases">
        <title>Chryseobacterium aquaticum genome.</title>
        <authorList>
            <person name="Newman J.D."/>
            <person name="Ferguson M.B."/>
            <person name="Miller J.R."/>
        </authorList>
    </citation>
    <scope>NUCLEOTIDE SEQUENCE [LARGE SCALE GENOMIC DNA]</scope>
    <source>
        <strain evidence="1 2">KCTC 12483</strain>
    </source>
</reference>
<dbReference type="Proteomes" id="UP000051682">
    <property type="component" value="Unassembled WGS sequence"/>
</dbReference>